<dbReference type="EMBL" id="JAUTBA010000001">
    <property type="protein sequence ID" value="MDQ1150231.1"/>
    <property type="molecule type" value="Genomic_DNA"/>
</dbReference>
<dbReference type="SUPFAM" id="SSF55961">
    <property type="entry name" value="Bet v1-like"/>
    <property type="match status" value="1"/>
</dbReference>
<sequence length="156" mass="18589">MKYTLYREQQLACDIARAWTFFSSPQNLAQITPKDMGFVVVSEFNGEEIVEGMVIDYLVSPIFRIPLKWKTKITQVEKYKSFTDFQLKGPYRFWNHFHEFIPNEKGVLMKDTVEYELPFGILGTVAHGMFVKKKLNQIFDYRYEILEELFNRHKKV</sequence>
<dbReference type="CDD" id="cd07820">
    <property type="entry name" value="SRPBCC_3"/>
    <property type="match status" value="1"/>
</dbReference>
<proteinExistence type="predicted"/>
<dbReference type="InterPro" id="IPR023393">
    <property type="entry name" value="START-like_dom_sf"/>
</dbReference>
<comment type="caution">
    <text evidence="1">The sequence shown here is derived from an EMBL/GenBank/DDBJ whole genome shotgun (WGS) entry which is preliminary data.</text>
</comment>
<dbReference type="Proteomes" id="UP001244640">
    <property type="component" value="Unassembled WGS sequence"/>
</dbReference>
<organism evidence="1 2">
    <name type="scientific">Sphingobacterium zeae</name>
    <dbReference type="NCBI Taxonomy" id="1776859"/>
    <lineage>
        <taxon>Bacteria</taxon>
        <taxon>Pseudomonadati</taxon>
        <taxon>Bacteroidota</taxon>
        <taxon>Sphingobacteriia</taxon>
        <taxon>Sphingobacteriales</taxon>
        <taxon>Sphingobacteriaceae</taxon>
        <taxon>Sphingobacterium</taxon>
    </lineage>
</organism>
<keyword evidence="2" id="KW-1185">Reference proteome</keyword>
<dbReference type="RefSeq" id="WP_307185915.1">
    <property type="nucleotide sequence ID" value="NZ_JAUTBA010000001.1"/>
</dbReference>
<reference evidence="1 2" key="1">
    <citation type="submission" date="2023-07" db="EMBL/GenBank/DDBJ databases">
        <title>Functional and genomic diversity of the sorghum phyllosphere microbiome.</title>
        <authorList>
            <person name="Shade A."/>
        </authorList>
    </citation>
    <scope>NUCLEOTIDE SEQUENCE [LARGE SCALE GENOMIC DNA]</scope>
    <source>
        <strain evidence="1 2">SORGH_AS_0892</strain>
    </source>
</reference>
<evidence type="ECO:0000313" key="1">
    <source>
        <dbReference type="EMBL" id="MDQ1150231.1"/>
    </source>
</evidence>
<dbReference type="Gene3D" id="3.30.530.20">
    <property type="match status" value="1"/>
</dbReference>
<name>A0ABU0U5J1_9SPHI</name>
<gene>
    <name evidence="1" type="ORF">QE382_002215</name>
</gene>
<accession>A0ABU0U5J1</accession>
<protein>
    <submittedName>
        <fullName evidence="1">Ligand-binding SRPBCC domain-containing protein</fullName>
    </submittedName>
</protein>
<evidence type="ECO:0000313" key="2">
    <source>
        <dbReference type="Proteomes" id="UP001244640"/>
    </source>
</evidence>